<comment type="subcellular location">
    <subcellularLocation>
        <location evidence="1">Membrane</location>
        <topology evidence="1">Multi-pass membrane protein</topology>
    </subcellularLocation>
</comment>
<keyword evidence="2 6" id="KW-0812">Transmembrane</keyword>
<dbReference type="GO" id="GO:0022857">
    <property type="term" value="F:transmembrane transporter activity"/>
    <property type="evidence" value="ECO:0007669"/>
    <property type="project" value="InterPro"/>
</dbReference>
<evidence type="ECO:0000256" key="6">
    <source>
        <dbReference type="SAM" id="Phobius"/>
    </source>
</evidence>
<dbReference type="EMBL" id="JAYKXP010000018">
    <property type="protein sequence ID" value="KAK7047809.1"/>
    <property type="molecule type" value="Genomic_DNA"/>
</dbReference>
<feature type="transmembrane region" description="Helical" evidence="6">
    <location>
        <begin position="17"/>
        <end position="41"/>
    </location>
</feature>
<keyword evidence="9" id="KW-1185">Reference proteome</keyword>
<proteinExistence type="predicted"/>
<feature type="transmembrane region" description="Helical" evidence="6">
    <location>
        <begin position="170"/>
        <end position="190"/>
    </location>
</feature>
<dbReference type="PRINTS" id="PR01036">
    <property type="entry name" value="TCRTETB"/>
</dbReference>
<gene>
    <name evidence="8" type="ORF">VNI00_006137</name>
</gene>
<feature type="transmembrane region" description="Helical" evidence="6">
    <location>
        <begin position="396"/>
        <end position="417"/>
    </location>
</feature>
<feature type="transmembrane region" description="Helical" evidence="6">
    <location>
        <begin position="337"/>
        <end position="357"/>
    </location>
</feature>
<dbReference type="InterPro" id="IPR011701">
    <property type="entry name" value="MFS"/>
</dbReference>
<dbReference type="Gene3D" id="1.20.1250.20">
    <property type="entry name" value="MFS general substrate transporter like domains"/>
    <property type="match status" value="1"/>
</dbReference>
<name>A0AAW0D9X5_9AGAR</name>
<dbReference type="CDD" id="cd17502">
    <property type="entry name" value="MFS_Azr1_MDR_like"/>
    <property type="match status" value="1"/>
</dbReference>
<evidence type="ECO:0000313" key="8">
    <source>
        <dbReference type="EMBL" id="KAK7047809.1"/>
    </source>
</evidence>
<evidence type="ECO:0000313" key="9">
    <source>
        <dbReference type="Proteomes" id="UP001383192"/>
    </source>
</evidence>
<feature type="region of interest" description="Disordered" evidence="5">
    <location>
        <begin position="560"/>
        <end position="580"/>
    </location>
</feature>
<dbReference type="PROSITE" id="PS50850">
    <property type="entry name" value="MFS"/>
    <property type="match status" value="1"/>
</dbReference>
<evidence type="ECO:0000256" key="4">
    <source>
        <dbReference type="ARBA" id="ARBA00023136"/>
    </source>
</evidence>
<feature type="transmembrane region" description="Helical" evidence="6">
    <location>
        <begin position="142"/>
        <end position="164"/>
    </location>
</feature>
<evidence type="ECO:0000256" key="1">
    <source>
        <dbReference type="ARBA" id="ARBA00004141"/>
    </source>
</evidence>
<dbReference type="Pfam" id="PF07690">
    <property type="entry name" value="MFS_1"/>
    <property type="match status" value="1"/>
</dbReference>
<feature type="transmembrane region" description="Helical" evidence="6">
    <location>
        <begin position="299"/>
        <end position="317"/>
    </location>
</feature>
<feature type="transmembrane region" description="Helical" evidence="6">
    <location>
        <begin position="364"/>
        <end position="384"/>
    </location>
</feature>
<keyword evidence="4 6" id="KW-0472">Membrane</keyword>
<dbReference type="Proteomes" id="UP001383192">
    <property type="component" value="Unassembled WGS sequence"/>
</dbReference>
<feature type="transmembrane region" description="Helical" evidence="6">
    <location>
        <begin position="109"/>
        <end position="130"/>
    </location>
</feature>
<protein>
    <recommendedName>
        <fullName evidence="7">Major facilitator superfamily (MFS) profile domain-containing protein</fullName>
    </recommendedName>
</protein>
<dbReference type="SUPFAM" id="SSF103473">
    <property type="entry name" value="MFS general substrate transporter"/>
    <property type="match status" value="1"/>
</dbReference>
<dbReference type="GO" id="GO:0005886">
    <property type="term" value="C:plasma membrane"/>
    <property type="evidence" value="ECO:0007669"/>
    <property type="project" value="TreeGrafter"/>
</dbReference>
<reference evidence="8 9" key="1">
    <citation type="submission" date="2024-01" db="EMBL/GenBank/DDBJ databases">
        <title>A draft genome for a cacao thread blight-causing isolate of Paramarasmius palmivorus.</title>
        <authorList>
            <person name="Baruah I.K."/>
            <person name="Bukari Y."/>
            <person name="Amoako-Attah I."/>
            <person name="Meinhardt L.W."/>
            <person name="Bailey B.A."/>
            <person name="Cohen S.P."/>
        </authorList>
    </citation>
    <scope>NUCLEOTIDE SEQUENCE [LARGE SCALE GENOMIC DNA]</scope>
    <source>
        <strain evidence="8 9">GH-12</strain>
    </source>
</reference>
<comment type="caution">
    <text evidence="8">The sequence shown here is derived from an EMBL/GenBank/DDBJ whole genome shotgun (WGS) entry which is preliminary data.</text>
</comment>
<evidence type="ECO:0000256" key="3">
    <source>
        <dbReference type="ARBA" id="ARBA00022989"/>
    </source>
</evidence>
<feature type="domain" description="Major facilitator superfamily (MFS) profile" evidence="7">
    <location>
        <begin position="19"/>
        <end position="525"/>
    </location>
</feature>
<organism evidence="8 9">
    <name type="scientific">Paramarasmius palmivorus</name>
    <dbReference type="NCBI Taxonomy" id="297713"/>
    <lineage>
        <taxon>Eukaryota</taxon>
        <taxon>Fungi</taxon>
        <taxon>Dikarya</taxon>
        <taxon>Basidiomycota</taxon>
        <taxon>Agaricomycotina</taxon>
        <taxon>Agaricomycetes</taxon>
        <taxon>Agaricomycetidae</taxon>
        <taxon>Agaricales</taxon>
        <taxon>Marasmiineae</taxon>
        <taxon>Marasmiaceae</taxon>
        <taxon>Paramarasmius</taxon>
    </lineage>
</organism>
<sequence length="580" mass="62091">MNDIAPEQYYIYGHKRYLVALGLSLILFISALDSTIVAVALPTIGSDFNDYQQTSWLVTAYLLTYTAFLPIVSKLTDILGRKPVLLASTIFFLLWSGACGGAKSMVQLIVFRALQGIGGSAIYSGVVVTISTIVPQESVASYTSIIGAVFAISSVSGPLVGGAIVQHTHWGWIFFVNLPIGALGTALLFYALSDPNMGPMNLQILRRRIDWIGSFLLLAASVLLAFSVRSNTFSSARSLTLHSTQLQVGGTDGYPWVSAKVLTPLIVSFCILPVFAYVETQHPEPIVPLRLFKIRNVSLILVFTLALGAGLYTHTIFLPQRMQVVDGLTPINAGVRMLPLLLLLGFLSPFAGAAVMLSRSYRPLMWFATSVGAVGAGLLSTLSLPTNFSRVYGFETLVGFSIGVTITVSTIIIQFCVERRDLAAATGFQSFIRQLGGLVAIAVSTAVLNDSVNASFRSNVQLAGSPSLLEGVLKSPTGVIPSLDPALSTFIREAYSKGFSKTFIQAAAWLTVGALATFGLKHQLPLALKTGKGGPDSTQIDLGSQGRELAVEMNRLQSPSTSSFFPMEKSVGLDRSQVDV</sequence>
<feature type="transmembrane region" description="Helical" evidence="6">
    <location>
        <begin position="84"/>
        <end position="103"/>
    </location>
</feature>
<dbReference type="PANTHER" id="PTHR23501:SF43">
    <property type="entry name" value="MULTIDRUG TRANSPORTER, PUTATIVE (AFU_ORTHOLOGUE AFUA_6G03040)-RELATED"/>
    <property type="match status" value="1"/>
</dbReference>
<dbReference type="InterPro" id="IPR036259">
    <property type="entry name" value="MFS_trans_sf"/>
</dbReference>
<evidence type="ECO:0000259" key="7">
    <source>
        <dbReference type="PROSITE" id="PS50850"/>
    </source>
</evidence>
<evidence type="ECO:0000256" key="5">
    <source>
        <dbReference type="SAM" id="MobiDB-lite"/>
    </source>
</evidence>
<dbReference type="InterPro" id="IPR020846">
    <property type="entry name" value="MFS_dom"/>
</dbReference>
<accession>A0AAW0D9X5</accession>
<feature type="transmembrane region" description="Helical" evidence="6">
    <location>
        <begin position="261"/>
        <end position="278"/>
    </location>
</feature>
<dbReference type="PANTHER" id="PTHR23501">
    <property type="entry name" value="MAJOR FACILITATOR SUPERFAMILY"/>
    <property type="match status" value="1"/>
</dbReference>
<evidence type="ECO:0000256" key="2">
    <source>
        <dbReference type="ARBA" id="ARBA00022692"/>
    </source>
</evidence>
<feature type="transmembrane region" description="Helical" evidence="6">
    <location>
        <begin position="211"/>
        <end position="228"/>
    </location>
</feature>
<keyword evidence="3 6" id="KW-1133">Transmembrane helix</keyword>
<feature type="transmembrane region" description="Helical" evidence="6">
    <location>
        <begin position="53"/>
        <end position="72"/>
    </location>
</feature>
<dbReference type="AlphaFoldDB" id="A0AAW0D9X5"/>